<evidence type="ECO:0000313" key="4">
    <source>
        <dbReference type="Proteomes" id="UP000244384"/>
    </source>
</evidence>
<dbReference type="AlphaFoldDB" id="A0A2S0WIQ0"/>
<keyword evidence="2" id="KW-1133">Transmembrane helix</keyword>
<keyword evidence="4" id="KW-1185">Reference proteome</keyword>
<evidence type="ECO:0000313" key="3">
    <source>
        <dbReference type="EMBL" id="AWB91221.1"/>
    </source>
</evidence>
<gene>
    <name evidence="3" type="ORF">C3E78_02725</name>
</gene>
<dbReference type="EMBL" id="CP026952">
    <property type="protein sequence ID" value="AWB91221.1"/>
    <property type="molecule type" value="Genomic_DNA"/>
</dbReference>
<proteinExistence type="predicted"/>
<organism evidence="3 4">
    <name type="scientific">Aeromicrobium chenweiae</name>
    <dbReference type="NCBI Taxonomy" id="2079793"/>
    <lineage>
        <taxon>Bacteria</taxon>
        <taxon>Bacillati</taxon>
        <taxon>Actinomycetota</taxon>
        <taxon>Actinomycetes</taxon>
        <taxon>Propionibacteriales</taxon>
        <taxon>Nocardioidaceae</taxon>
        <taxon>Aeromicrobium</taxon>
    </lineage>
</organism>
<name>A0A2S0WIQ0_9ACTN</name>
<sequence length="224" mass="24417">MGGTAYDVVPGGDDREALLLADGSEVDRRTTGFLGRGQLSHGGTTFEVQWGPRSTITAVHRLEPAGNEKGSPRRTPLVPPPGSRAARREALAREHPTLFVLRRVAQALGEILLGAVGVGALLAAFFGGLLPRLDLSWLPSPDLPAIEPPRWLRQLDPFAWLGRLGLSWPDLPGWLDAVLAQQRYWLPVVIAVVVALRELDRRRQKDADRDAARDAGRPEDGPED</sequence>
<dbReference type="KEGG" id="aez:C3E78_02725"/>
<feature type="region of interest" description="Disordered" evidence="1">
    <location>
        <begin position="203"/>
        <end position="224"/>
    </location>
</feature>
<evidence type="ECO:0000256" key="2">
    <source>
        <dbReference type="SAM" id="Phobius"/>
    </source>
</evidence>
<feature type="region of interest" description="Disordered" evidence="1">
    <location>
        <begin position="63"/>
        <end position="83"/>
    </location>
</feature>
<protein>
    <submittedName>
        <fullName evidence="3">Uncharacterized protein</fullName>
    </submittedName>
</protein>
<accession>A0A2S0WIQ0</accession>
<keyword evidence="2" id="KW-0472">Membrane</keyword>
<keyword evidence="2" id="KW-0812">Transmembrane</keyword>
<reference evidence="4" key="1">
    <citation type="submission" date="2018-01" db="EMBL/GenBank/DDBJ databases">
        <authorList>
            <person name="Li J."/>
        </authorList>
    </citation>
    <scope>NUCLEOTIDE SEQUENCE [LARGE SCALE GENOMIC DNA]</scope>
    <source>
        <strain evidence="4">592</strain>
    </source>
</reference>
<feature type="transmembrane region" description="Helical" evidence="2">
    <location>
        <begin position="111"/>
        <end position="130"/>
    </location>
</feature>
<evidence type="ECO:0000256" key="1">
    <source>
        <dbReference type="SAM" id="MobiDB-lite"/>
    </source>
</evidence>
<dbReference type="Proteomes" id="UP000244384">
    <property type="component" value="Chromosome"/>
</dbReference>
<feature type="transmembrane region" description="Helical" evidence="2">
    <location>
        <begin position="182"/>
        <end position="199"/>
    </location>
</feature>